<gene>
    <name evidence="1" type="ORF">BV22DRAFT_1062546</name>
</gene>
<reference evidence="1" key="1">
    <citation type="journal article" date="2021" name="New Phytol.">
        <title>Evolutionary innovations through gain and loss of genes in the ectomycorrhizal Boletales.</title>
        <authorList>
            <person name="Wu G."/>
            <person name="Miyauchi S."/>
            <person name="Morin E."/>
            <person name="Kuo A."/>
            <person name="Drula E."/>
            <person name="Varga T."/>
            <person name="Kohler A."/>
            <person name="Feng B."/>
            <person name="Cao Y."/>
            <person name="Lipzen A."/>
            <person name="Daum C."/>
            <person name="Hundley H."/>
            <person name="Pangilinan J."/>
            <person name="Johnson J."/>
            <person name="Barry K."/>
            <person name="LaButti K."/>
            <person name="Ng V."/>
            <person name="Ahrendt S."/>
            <person name="Min B."/>
            <person name="Choi I.G."/>
            <person name="Park H."/>
            <person name="Plett J.M."/>
            <person name="Magnuson J."/>
            <person name="Spatafora J.W."/>
            <person name="Nagy L.G."/>
            <person name="Henrissat B."/>
            <person name="Grigoriev I.V."/>
            <person name="Yang Z.L."/>
            <person name="Xu J."/>
            <person name="Martin F.M."/>
        </authorList>
    </citation>
    <scope>NUCLEOTIDE SEQUENCE</scope>
    <source>
        <strain evidence="1">KUC20120723A-06</strain>
    </source>
</reference>
<organism evidence="1 2">
    <name type="scientific">Leucogyrophana mollusca</name>
    <dbReference type="NCBI Taxonomy" id="85980"/>
    <lineage>
        <taxon>Eukaryota</taxon>
        <taxon>Fungi</taxon>
        <taxon>Dikarya</taxon>
        <taxon>Basidiomycota</taxon>
        <taxon>Agaricomycotina</taxon>
        <taxon>Agaricomycetes</taxon>
        <taxon>Agaricomycetidae</taxon>
        <taxon>Boletales</taxon>
        <taxon>Boletales incertae sedis</taxon>
        <taxon>Leucogyrophana</taxon>
    </lineage>
</organism>
<proteinExistence type="predicted"/>
<comment type="caution">
    <text evidence="1">The sequence shown here is derived from an EMBL/GenBank/DDBJ whole genome shotgun (WGS) entry which is preliminary data.</text>
</comment>
<keyword evidence="2" id="KW-1185">Reference proteome</keyword>
<sequence length="550" mass="62755">MASVKKKKITSDTMTDLQIDTQQLNVSSKAKLRGRKGGLALLPTMSLDILFEIFGALHPKDLLNLSRTSKTFRELLMQKSKAFLWRAARSQVPGDFPDCPPDLSEPQYARLAFDTYCYGCDKRVHKAIWQFRVRFCPKCQKDSQCMSRDRDLPSLGIQVPNNAILPAYRVGSSERYEEAFLRSQFDALSAQLEEVPSSDMDAFLENRRNATREVQEHAAMCEQWVTSISNARHEERAGHREKRMEAIRSWMVKEGWQPEVDYFGWHNISDHRSIKDPKPLTDKIWGNVRPLLIEHMSAMRNLRIELTVRSPRRNVLFDIWTAFLADPSLPSNISTDVLPHAIDVARFKPFDEIIKSPEGTVVNRDSFSAAFDELPELITAWRQSVDDKIVSALESAPEVPPVIDPLRLATSGFFCARRRCGAMLFHSDLVAHKCSVQYPDTPKKPSIQERIEWSVYDDFGARPWSLEFIAPRSYISQVEGLVRLCGLDPQTATIDDMDKLDAMFCCRINNGPFLIAMNWRTAMSSLKHGRQTAQFQLLEGEDYASAKDSK</sequence>
<dbReference type="Proteomes" id="UP000790709">
    <property type="component" value="Unassembled WGS sequence"/>
</dbReference>
<protein>
    <submittedName>
        <fullName evidence="1">Uncharacterized protein</fullName>
    </submittedName>
</protein>
<evidence type="ECO:0000313" key="2">
    <source>
        <dbReference type="Proteomes" id="UP000790709"/>
    </source>
</evidence>
<feature type="non-terminal residue" evidence="1">
    <location>
        <position position="550"/>
    </location>
</feature>
<evidence type="ECO:0000313" key="1">
    <source>
        <dbReference type="EMBL" id="KAH7926677.1"/>
    </source>
</evidence>
<name>A0ACB8BMF2_9AGAM</name>
<dbReference type="EMBL" id="MU266379">
    <property type="protein sequence ID" value="KAH7926677.1"/>
    <property type="molecule type" value="Genomic_DNA"/>
</dbReference>
<accession>A0ACB8BMF2</accession>